<evidence type="ECO:0008006" key="3">
    <source>
        <dbReference type="Google" id="ProtNLM"/>
    </source>
</evidence>
<keyword evidence="2" id="KW-1185">Reference proteome</keyword>
<proteinExistence type="predicted"/>
<accession>A0A8W8MLE3</accession>
<dbReference type="Gene3D" id="3.40.960.10">
    <property type="entry name" value="VSR Endonuclease"/>
    <property type="match status" value="1"/>
</dbReference>
<dbReference type="AlphaFoldDB" id="A0A8W8MLE3"/>
<sequence>MINVTTIEEHITQADGTVKENNKFGVDPFDYVTIASVCMGIFKSLFLKGKNKIQITKDGETDCYDIEYLKGLEVVNIEGSLVSVIDLKNDENVHVGKRDFKSPIAVVPSQGYTKRDNYSKISIQWLEWLMEKSRQRGNPIRISHALNGGEYQIPGTNYRCDGFVHNSSGKGTIYEFYGCVFHGCPSCYPDDRHHLKHPSTNQTIQELYEMTKKRERELKDLGYNLVIIWEHQFKYQLEQNAALQQFVSTLDIQDRLDPRDSFFGGRTNAIKLHFKAAEDETIQYYDFTSLYPTCADNENQNDCTCSLEERAITGTWCTPEIQMAMSKGYKILSTYEIYHFTESSKYNVESCEG</sequence>
<dbReference type="PANTHER" id="PTHR33568">
    <property type="entry name" value="DNA POLYMERASE"/>
    <property type="match status" value="1"/>
</dbReference>
<dbReference type="EnsemblMetazoa" id="G34133.1">
    <property type="protein sequence ID" value="G34133.1:cds"/>
    <property type="gene ID" value="G34133"/>
</dbReference>
<name>A0A8W8MLE3_MAGGI</name>
<evidence type="ECO:0000313" key="2">
    <source>
        <dbReference type="Proteomes" id="UP000005408"/>
    </source>
</evidence>
<reference evidence="1" key="1">
    <citation type="submission" date="2022-08" db="UniProtKB">
        <authorList>
            <consortium name="EnsemblMetazoa"/>
        </authorList>
    </citation>
    <scope>IDENTIFICATION</scope>
    <source>
        <strain evidence="1">05x7-T-G4-1.051#20</strain>
    </source>
</reference>
<organism evidence="1 2">
    <name type="scientific">Magallana gigas</name>
    <name type="common">Pacific oyster</name>
    <name type="synonym">Crassostrea gigas</name>
    <dbReference type="NCBI Taxonomy" id="29159"/>
    <lineage>
        <taxon>Eukaryota</taxon>
        <taxon>Metazoa</taxon>
        <taxon>Spiralia</taxon>
        <taxon>Lophotrochozoa</taxon>
        <taxon>Mollusca</taxon>
        <taxon>Bivalvia</taxon>
        <taxon>Autobranchia</taxon>
        <taxon>Pteriomorphia</taxon>
        <taxon>Ostreida</taxon>
        <taxon>Ostreoidea</taxon>
        <taxon>Ostreidae</taxon>
        <taxon>Magallana</taxon>
    </lineage>
</organism>
<dbReference type="InterPro" id="IPR043502">
    <property type="entry name" value="DNA/RNA_pol_sf"/>
</dbReference>
<dbReference type="Proteomes" id="UP000005408">
    <property type="component" value="Unassembled WGS sequence"/>
</dbReference>
<evidence type="ECO:0000313" key="1">
    <source>
        <dbReference type="EnsemblMetazoa" id="G34133.1:cds"/>
    </source>
</evidence>
<dbReference type="PANTHER" id="PTHR33568:SF3">
    <property type="entry name" value="DNA-DIRECTED DNA POLYMERASE"/>
    <property type="match status" value="1"/>
</dbReference>
<protein>
    <recommendedName>
        <fullName evidence="3">DNA-directed DNA polymerase</fullName>
    </recommendedName>
</protein>
<dbReference type="SUPFAM" id="SSF56672">
    <property type="entry name" value="DNA/RNA polymerases"/>
    <property type="match status" value="1"/>
</dbReference>